<comment type="caution">
    <text evidence="9">The sequence shown here is derived from an EMBL/GenBank/DDBJ whole genome shotgun (WGS) entry which is preliminary data.</text>
</comment>
<dbReference type="AlphaFoldDB" id="A0A917BFV3"/>
<comment type="catalytic activity">
    <reaction evidence="6">
        <text>L-threonyl-[protein] + ATP = 3-O-(5'-adenylyl)-L-threonyl-[protein] + diphosphate</text>
        <dbReference type="Rhea" id="RHEA:54292"/>
        <dbReference type="Rhea" id="RHEA-COMP:11060"/>
        <dbReference type="Rhea" id="RHEA-COMP:13847"/>
        <dbReference type="ChEBI" id="CHEBI:30013"/>
        <dbReference type="ChEBI" id="CHEBI:30616"/>
        <dbReference type="ChEBI" id="CHEBI:33019"/>
        <dbReference type="ChEBI" id="CHEBI:138113"/>
        <dbReference type="EC" id="2.7.7.108"/>
    </reaction>
</comment>
<evidence type="ECO:0000256" key="5">
    <source>
        <dbReference type="ARBA" id="ARBA00034531"/>
    </source>
</evidence>
<evidence type="ECO:0000256" key="6">
    <source>
        <dbReference type="ARBA" id="ARBA00047939"/>
    </source>
</evidence>
<gene>
    <name evidence="9" type="ORF">GCM10011399_33650</name>
</gene>
<evidence type="ECO:0000256" key="1">
    <source>
        <dbReference type="ARBA" id="ARBA00022679"/>
    </source>
</evidence>
<organism evidence="9 10">
    <name type="scientific">Subtercola lobariae</name>
    <dbReference type="NCBI Taxonomy" id="1588641"/>
    <lineage>
        <taxon>Bacteria</taxon>
        <taxon>Bacillati</taxon>
        <taxon>Actinomycetota</taxon>
        <taxon>Actinomycetes</taxon>
        <taxon>Micrococcales</taxon>
        <taxon>Microbacteriaceae</taxon>
        <taxon>Subtercola</taxon>
    </lineage>
</organism>
<dbReference type="PROSITE" id="PS51459">
    <property type="entry name" value="FIDO"/>
    <property type="match status" value="1"/>
</dbReference>
<comment type="catalytic activity">
    <reaction evidence="7">
        <text>L-tyrosyl-[protein] + ATP = O-(5'-adenylyl)-L-tyrosyl-[protein] + diphosphate</text>
        <dbReference type="Rhea" id="RHEA:54288"/>
        <dbReference type="Rhea" id="RHEA-COMP:10136"/>
        <dbReference type="Rhea" id="RHEA-COMP:13846"/>
        <dbReference type="ChEBI" id="CHEBI:30616"/>
        <dbReference type="ChEBI" id="CHEBI:33019"/>
        <dbReference type="ChEBI" id="CHEBI:46858"/>
        <dbReference type="ChEBI" id="CHEBI:83624"/>
        <dbReference type="EC" id="2.7.7.108"/>
    </reaction>
</comment>
<dbReference type="RefSeq" id="WP_188680353.1">
    <property type="nucleotide sequence ID" value="NZ_BMGP01000006.1"/>
</dbReference>
<dbReference type="EC" id="2.7.7.108" evidence="5"/>
<dbReference type="Pfam" id="PF02661">
    <property type="entry name" value="Fic"/>
    <property type="match status" value="1"/>
</dbReference>
<dbReference type="InterPro" id="IPR003812">
    <property type="entry name" value="Fido"/>
</dbReference>
<name>A0A917BFV3_9MICO</name>
<reference evidence="9 10" key="1">
    <citation type="journal article" date="2014" name="Int. J. Syst. Evol. Microbiol.">
        <title>Complete genome sequence of Corynebacterium casei LMG S-19264T (=DSM 44701T), isolated from a smear-ripened cheese.</title>
        <authorList>
            <consortium name="US DOE Joint Genome Institute (JGI-PGF)"/>
            <person name="Walter F."/>
            <person name="Albersmeier A."/>
            <person name="Kalinowski J."/>
            <person name="Ruckert C."/>
        </authorList>
    </citation>
    <scope>NUCLEOTIDE SEQUENCE [LARGE SCALE GENOMIC DNA]</scope>
    <source>
        <strain evidence="9 10">CGMCC 1.12976</strain>
    </source>
</reference>
<evidence type="ECO:0000313" key="9">
    <source>
        <dbReference type="EMBL" id="GGF37931.1"/>
    </source>
</evidence>
<evidence type="ECO:0000256" key="3">
    <source>
        <dbReference type="ARBA" id="ARBA00022741"/>
    </source>
</evidence>
<evidence type="ECO:0000313" key="10">
    <source>
        <dbReference type="Proteomes" id="UP000598775"/>
    </source>
</evidence>
<dbReference type="PANTHER" id="PTHR39560">
    <property type="entry name" value="PROTEIN ADENYLYLTRANSFERASE FIC-RELATED"/>
    <property type="match status" value="1"/>
</dbReference>
<dbReference type="PANTHER" id="PTHR39560:SF1">
    <property type="entry name" value="PROTEIN ADENYLYLTRANSFERASE FIC-RELATED"/>
    <property type="match status" value="1"/>
</dbReference>
<protein>
    <recommendedName>
        <fullName evidence="5">protein adenylyltransferase</fullName>
        <ecNumber evidence="5">2.7.7.108</ecNumber>
    </recommendedName>
</protein>
<keyword evidence="10" id="KW-1185">Reference proteome</keyword>
<evidence type="ECO:0000256" key="7">
    <source>
        <dbReference type="ARBA" id="ARBA00048696"/>
    </source>
</evidence>
<dbReference type="GO" id="GO:0005524">
    <property type="term" value="F:ATP binding"/>
    <property type="evidence" value="ECO:0007669"/>
    <property type="project" value="UniProtKB-KW"/>
</dbReference>
<dbReference type="GO" id="GO:0051302">
    <property type="term" value="P:regulation of cell division"/>
    <property type="evidence" value="ECO:0007669"/>
    <property type="project" value="TreeGrafter"/>
</dbReference>
<dbReference type="SUPFAM" id="SSF140931">
    <property type="entry name" value="Fic-like"/>
    <property type="match status" value="1"/>
</dbReference>
<keyword evidence="4" id="KW-0067">ATP-binding</keyword>
<dbReference type="Gene3D" id="1.10.3290.10">
    <property type="entry name" value="Fido-like domain"/>
    <property type="match status" value="1"/>
</dbReference>
<keyword evidence="2" id="KW-0548">Nucleotidyltransferase</keyword>
<feature type="domain" description="Fido" evidence="8">
    <location>
        <begin position="114"/>
        <end position="275"/>
    </location>
</feature>
<evidence type="ECO:0000259" key="8">
    <source>
        <dbReference type="PROSITE" id="PS51459"/>
    </source>
</evidence>
<dbReference type="Proteomes" id="UP000598775">
    <property type="component" value="Unassembled WGS sequence"/>
</dbReference>
<evidence type="ECO:0000256" key="2">
    <source>
        <dbReference type="ARBA" id="ARBA00022695"/>
    </source>
</evidence>
<evidence type="ECO:0000256" key="4">
    <source>
        <dbReference type="ARBA" id="ARBA00022840"/>
    </source>
</evidence>
<dbReference type="GO" id="GO:0070733">
    <property type="term" value="F:AMPylase activity"/>
    <property type="evidence" value="ECO:0007669"/>
    <property type="project" value="UniProtKB-EC"/>
</dbReference>
<dbReference type="InterPro" id="IPR036597">
    <property type="entry name" value="Fido-like_dom_sf"/>
</dbReference>
<dbReference type="EMBL" id="BMGP01000006">
    <property type="protein sequence ID" value="GGF37931.1"/>
    <property type="molecule type" value="Genomic_DNA"/>
</dbReference>
<keyword evidence="1" id="KW-0808">Transferase</keyword>
<accession>A0A917BFV3</accession>
<sequence length="288" mass="32391">MQWAQAVISMVDGPEAAGQHRARVTAVAAERMSADDAVLETIHAAGLRRSERRTFRARSFEDYLIPGTIGLRNRLVDDEHPDGIDDTRLFRELEIQITHLRLVELTFNPAEGYFDYDHLKLTHRRIFSDIFDWAGTERVGPDTPLVRYARDSTQYAPGDPEAILVREQYYPGPEISEAATAIFTHLQLVLANTSLSRPEKLERLAECGELNAVHPFRDGNGRTMFVFTLWMSAHLGIPIDPASCLPSGSRSDMIIANRAYQQTGDFTQLKGTFDHIYGGDQTQTQAML</sequence>
<proteinExistence type="predicted"/>
<keyword evidence="3" id="KW-0547">Nucleotide-binding</keyword>